<evidence type="ECO:0000313" key="4">
    <source>
        <dbReference type="Proteomes" id="UP000284706"/>
    </source>
</evidence>
<protein>
    <recommendedName>
        <fullName evidence="2">BTB domain-containing protein</fullName>
    </recommendedName>
</protein>
<accession>A0A409YS23</accession>
<dbReference type="SMART" id="SM00225">
    <property type="entry name" value="BTB"/>
    <property type="match status" value="1"/>
</dbReference>
<dbReference type="InterPro" id="IPR011333">
    <property type="entry name" value="SKP1/BTB/POZ_sf"/>
</dbReference>
<dbReference type="Pfam" id="PF00651">
    <property type="entry name" value="BTB"/>
    <property type="match status" value="1"/>
</dbReference>
<dbReference type="AlphaFoldDB" id="A0A409YS23"/>
<name>A0A409YS23_9AGAR</name>
<keyword evidence="4" id="KW-1185">Reference proteome</keyword>
<proteinExistence type="predicted"/>
<dbReference type="Proteomes" id="UP000284706">
    <property type="component" value="Unassembled WGS sequence"/>
</dbReference>
<dbReference type="InParanoid" id="A0A409YS23"/>
<dbReference type="InterPro" id="IPR000210">
    <property type="entry name" value="BTB/POZ_dom"/>
</dbReference>
<dbReference type="EMBL" id="NHYE01000424">
    <property type="protein sequence ID" value="PPR05802.1"/>
    <property type="molecule type" value="Genomic_DNA"/>
</dbReference>
<dbReference type="PROSITE" id="PS50097">
    <property type="entry name" value="BTB"/>
    <property type="match status" value="1"/>
</dbReference>
<gene>
    <name evidence="3" type="ORF">CVT26_010152</name>
</gene>
<feature type="domain" description="BTB" evidence="2">
    <location>
        <begin position="38"/>
        <end position="106"/>
    </location>
</feature>
<dbReference type="Gene3D" id="3.30.710.10">
    <property type="entry name" value="Potassium Channel Kv1.1, Chain A"/>
    <property type="match status" value="1"/>
</dbReference>
<dbReference type="OrthoDB" id="2799068at2759"/>
<sequence length="345" mass="39174">MENAERPSAKRRRSDAAGPGGDASSTPTRSSDYWFDSGDVVLEAEGVQFRVHRDVLARHSRIFSDTFGMPQGEGSPQDVLVDDCPIVGLSEKSSEIKYLLSIFYDNMKAHDWRKRLPISHISILLRLGKKYEIDYLVEEARKRLLADHPAKLSEWDGMLPRQYKEIEQGNVDPCIEVIVLGHEQGLESILPSAYLRLAHAYTLEAILEFRFPSQLRLAFRVNCAVGREAIITEAEDRRKSWFSEINKLLPTTGCTALSRHMYSSPSPCPTSHSQTAENFPLWSKATFHSDVNKFAPLTEVYLKGLCPVCAKAVKAKYDGIRSEMWQRLPTYFRLGTWESLKDFTI</sequence>
<reference evidence="3 4" key="1">
    <citation type="journal article" date="2018" name="Evol. Lett.">
        <title>Horizontal gene cluster transfer increased hallucinogenic mushroom diversity.</title>
        <authorList>
            <person name="Reynolds H.T."/>
            <person name="Vijayakumar V."/>
            <person name="Gluck-Thaler E."/>
            <person name="Korotkin H.B."/>
            <person name="Matheny P.B."/>
            <person name="Slot J.C."/>
        </authorList>
    </citation>
    <scope>NUCLEOTIDE SEQUENCE [LARGE SCALE GENOMIC DNA]</scope>
    <source>
        <strain evidence="3 4">SRW20</strain>
    </source>
</reference>
<dbReference type="CDD" id="cd18186">
    <property type="entry name" value="BTB_POZ_ZBTB_KLHL-like"/>
    <property type="match status" value="1"/>
</dbReference>
<evidence type="ECO:0000259" key="2">
    <source>
        <dbReference type="PROSITE" id="PS50097"/>
    </source>
</evidence>
<feature type="region of interest" description="Disordered" evidence="1">
    <location>
        <begin position="1"/>
        <end position="30"/>
    </location>
</feature>
<comment type="caution">
    <text evidence="3">The sequence shown here is derived from an EMBL/GenBank/DDBJ whole genome shotgun (WGS) entry which is preliminary data.</text>
</comment>
<evidence type="ECO:0000313" key="3">
    <source>
        <dbReference type="EMBL" id="PPR05802.1"/>
    </source>
</evidence>
<evidence type="ECO:0000256" key="1">
    <source>
        <dbReference type="SAM" id="MobiDB-lite"/>
    </source>
</evidence>
<organism evidence="3 4">
    <name type="scientific">Gymnopilus dilepis</name>
    <dbReference type="NCBI Taxonomy" id="231916"/>
    <lineage>
        <taxon>Eukaryota</taxon>
        <taxon>Fungi</taxon>
        <taxon>Dikarya</taxon>
        <taxon>Basidiomycota</taxon>
        <taxon>Agaricomycotina</taxon>
        <taxon>Agaricomycetes</taxon>
        <taxon>Agaricomycetidae</taxon>
        <taxon>Agaricales</taxon>
        <taxon>Agaricineae</taxon>
        <taxon>Hymenogastraceae</taxon>
        <taxon>Gymnopilus</taxon>
    </lineage>
</organism>
<dbReference type="SUPFAM" id="SSF54695">
    <property type="entry name" value="POZ domain"/>
    <property type="match status" value="1"/>
</dbReference>